<comment type="caution">
    <text evidence="2">The sequence shown here is derived from an EMBL/GenBank/DDBJ whole genome shotgun (WGS) entry which is preliminary data.</text>
</comment>
<accession>A0A9P5ZI49</accession>
<sequence>MHTIQLTPKSTPSPSLASSSSAGPSNQTDKTTLQVLECEARESNSEGDPGVQASVLATLASFSTGYKSQYEVEHKKNIAENRVLLADLGLDKPFFEKPKPKPRQPCKKKEKGSASVRKLSHFVSSLSEEPEVAEMSSLTNIPAVVLTMSASAPTAPAPPIEVPVASTTPVDTLTMPAPSVEVPSASTIIDYTSGHPNYTSRLPNYASPLCQSPICMTTSAGTPTVPAPSAEVSMALTMPVEQDHDAMQVDSVNVEEEEDNTSLLLLEEAPEWLRDSTKDLWKYSRDVKWQQVIQKFILFEKSLGFLKGRIAIHTLANSKNHPKKIGPWVQSEWPVPPLIKNLDIFTEQWWKCILASLGWWVKAVKGVKLDHALVAVIANINWVLGSMTHMGTSKCTSPEIDSVDERNTKCACSY</sequence>
<evidence type="ECO:0000313" key="2">
    <source>
        <dbReference type="EMBL" id="KAF9486824.1"/>
    </source>
</evidence>
<proteinExistence type="predicted"/>
<evidence type="ECO:0000256" key="1">
    <source>
        <dbReference type="SAM" id="MobiDB-lite"/>
    </source>
</evidence>
<name>A0A9P5ZI49_PLEER</name>
<organism evidence="2 3">
    <name type="scientific">Pleurotus eryngii</name>
    <name type="common">Boletus of the steppes</name>
    <dbReference type="NCBI Taxonomy" id="5323"/>
    <lineage>
        <taxon>Eukaryota</taxon>
        <taxon>Fungi</taxon>
        <taxon>Dikarya</taxon>
        <taxon>Basidiomycota</taxon>
        <taxon>Agaricomycotina</taxon>
        <taxon>Agaricomycetes</taxon>
        <taxon>Agaricomycetidae</taxon>
        <taxon>Agaricales</taxon>
        <taxon>Pleurotineae</taxon>
        <taxon>Pleurotaceae</taxon>
        <taxon>Pleurotus</taxon>
    </lineage>
</organism>
<feature type="region of interest" description="Disordered" evidence="1">
    <location>
        <begin position="1"/>
        <end position="31"/>
    </location>
</feature>
<keyword evidence="3" id="KW-1185">Reference proteome</keyword>
<feature type="compositionally biased region" description="Low complexity" evidence="1">
    <location>
        <begin position="1"/>
        <end position="25"/>
    </location>
</feature>
<protein>
    <submittedName>
        <fullName evidence="2">Uncharacterized protein</fullName>
    </submittedName>
</protein>
<dbReference type="Proteomes" id="UP000807025">
    <property type="component" value="Unassembled WGS sequence"/>
</dbReference>
<dbReference type="EMBL" id="MU154904">
    <property type="protein sequence ID" value="KAF9486824.1"/>
    <property type="molecule type" value="Genomic_DNA"/>
</dbReference>
<evidence type="ECO:0000313" key="3">
    <source>
        <dbReference type="Proteomes" id="UP000807025"/>
    </source>
</evidence>
<dbReference type="AlphaFoldDB" id="A0A9P5ZI49"/>
<reference evidence="2" key="1">
    <citation type="submission" date="2020-11" db="EMBL/GenBank/DDBJ databases">
        <authorList>
            <consortium name="DOE Joint Genome Institute"/>
            <person name="Ahrendt S."/>
            <person name="Riley R."/>
            <person name="Andreopoulos W."/>
            <person name="Labutti K."/>
            <person name="Pangilinan J."/>
            <person name="Ruiz-Duenas F.J."/>
            <person name="Barrasa J.M."/>
            <person name="Sanchez-Garcia M."/>
            <person name="Camarero S."/>
            <person name="Miyauchi S."/>
            <person name="Serrano A."/>
            <person name="Linde D."/>
            <person name="Babiker R."/>
            <person name="Drula E."/>
            <person name="Ayuso-Fernandez I."/>
            <person name="Pacheco R."/>
            <person name="Padilla G."/>
            <person name="Ferreira P."/>
            <person name="Barriuso J."/>
            <person name="Kellner H."/>
            <person name="Castanera R."/>
            <person name="Alfaro M."/>
            <person name="Ramirez L."/>
            <person name="Pisabarro A.G."/>
            <person name="Kuo A."/>
            <person name="Tritt A."/>
            <person name="Lipzen A."/>
            <person name="He G."/>
            <person name="Yan M."/>
            <person name="Ng V."/>
            <person name="Cullen D."/>
            <person name="Martin F."/>
            <person name="Rosso M.-N."/>
            <person name="Henrissat B."/>
            <person name="Hibbett D."/>
            <person name="Martinez A.T."/>
            <person name="Grigoriev I.V."/>
        </authorList>
    </citation>
    <scope>NUCLEOTIDE SEQUENCE</scope>
    <source>
        <strain evidence="2">ATCC 90797</strain>
    </source>
</reference>
<gene>
    <name evidence="2" type="ORF">BDN71DRAFT_1437301</name>
</gene>